<feature type="region of interest" description="Disordered" evidence="5">
    <location>
        <begin position="273"/>
        <end position="353"/>
    </location>
</feature>
<feature type="compositionally biased region" description="Acidic residues" evidence="5">
    <location>
        <begin position="274"/>
        <end position="297"/>
    </location>
</feature>
<evidence type="ECO:0000259" key="7">
    <source>
        <dbReference type="SMART" id="SM00576"/>
    </source>
</evidence>
<evidence type="ECO:0000256" key="1">
    <source>
        <dbReference type="ARBA" id="ARBA00004123"/>
    </source>
</evidence>
<feature type="domain" description="Bromodomain associated" evidence="7">
    <location>
        <begin position="5"/>
        <end position="83"/>
    </location>
</feature>
<dbReference type="CDD" id="cd00076">
    <property type="entry name" value="HFD_SF"/>
    <property type="match status" value="1"/>
</dbReference>
<feature type="signal peptide" evidence="6">
    <location>
        <begin position="1"/>
        <end position="22"/>
    </location>
</feature>
<proteinExistence type="predicted"/>
<sequence length="353" mass="40250">MTTNHDFYFALLRISMLQLLKAQGFDRARPSLVDVITDLYAKFLNLLASEINSIARARCDQDDTIALQDITLALENLGIVKPTNALDVYDENSELSSSRGMEKFKDWCLYNTQLKDAHIIALPTVELLQNEEKESDPLSAIPDYLNQLLQNKSAKQKLETKNRKTELIEDLINNNGLDDWIKLVAARQRINLIEKASKKDSQNVVALPHIGGYKSSVLSHHHINTITNEDRLPSVMTPRDEDALTEIKENPYVTSKLPIMKTENRLENITLSFENEELESSDEMEDSDQTPEENNDEENSKENNKSATGSPHNDVHDSSMFQFDSNVDTKWAEQEDMDSTFQRRTSLDYGGYF</sequence>
<evidence type="ECO:0000256" key="5">
    <source>
        <dbReference type="SAM" id="MobiDB-lite"/>
    </source>
</evidence>
<dbReference type="SMART" id="SM00576">
    <property type="entry name" value="BTP"/>
    <property type="match status" value="1"/>
</dbReference>
<dbReference type="GO" id="GO:0005634">
    <property type="term" value="C:nucleus"/>
    <property type="evidence" value="ECO:0007669"/>
    <property type="project" value="UniProtKB-SubCell"/>
</dbReference>
<reference evidence="8 9" key="1">
    <citation type="journal article" date="2013" name="BMC Genomics">
        <title>High quality de novo sequencing and assembly of the Saccharomyces arboricolus genome.</title>
        <authorList>
            <person name="Liti G."/>
            <person name="Nguyen Ba A.N."/>
            <person name="Blythe M."/>
            <person name="Mueller C.A."/>
            <person name="Bergstroem A."/>
            <person name="Cubillos F.A."/>
            <person name="Dafhnis-Calas F."/>
            <person name="Khoshraftar S."/>
            <person name="Malla S."/>
            <person name="Mehta N."/>
            <person name="Siow C.C."/>
            <person name="Warringer J."/>
            <person name="Moses A.M."/>
            <person name="Louis E.J."/>
            <person name="Nieduszynski C.A."/>
        </authorList>
    </citation>
    <scope>NUCLEOTIDE SEQUENCE [LARGE SCALE GENOMIC DNA]</scope>
    <source>
        <strain evidence="9">H-6 / AS 2.3317 / CBS 10644</strain>
    </source>
</reference>
<comment type="caution">
    <text evidence="8">The sequence shown here is derived from an EMBL/GenBank/DDBJ whole genome shotgun (WGS) entry which is preliminary data.</text>
</comment>
<dbReference type="InterPro" id="IPR009072">
    <property type="entry name" value="Histone-fold"/>
</dbReference>
<feature type="chain" id="PRO_5003814248" evidence="6">
    <location>
        <begin position="23"/>
        <end position="353"/>
    </location>
</feature>
<dbReference type="InterPro" id="IPR006565">
    <property type="entry name" value="BTP"/>
</dbReference>
<keyword evidence="4" id="KW-0539">Nucleus</keyword>
<evidence type="ECO:0000256" key="6">
    <source>
        <dbReference type="SAM" id="SignalP"/>
    </source>
</evidence>
<keyword evidence="6" id="KW-0732">Signal</keyword>
<evidence type="ECO:0000256" key="3">
    <source>
        <dbReference type="ARBA" id="ARBA00023163"/>
    </source>
</evidence>
<accession>J8PXY3</accession>
<dbReference type="HOGENOM" id="CLU_704112_0_0_1"/>
<dbReference type="EMBL" id="ALIE01000195">
    <property type="protein sequence ID" value="EJS41301.1"/>
    <property type="molecule type" value="Genomic_DNA"/>
</dbReference>
<protein>
    <submittedName>
        <fullName evidence="8">Taf3p</fullName>
    </submittedName>
</protein>
<dbReference type="GO" id="GO:0046982">
    <property type="term" value="F:protein heterodimerization activity"/>
    <property type="evidence" value="ECO:0007669"/>
    <property type="project" value="InterPro"/>
</dbReference>
<comment type="subcellular location">
    <subcellularLocation>
        <location evidence="1">Nucleus</location>
    </subcellularLocation>
</comment>
<evidence type="ECO:0000256" key="4">
    <source>
        <dbReference type="ARBA" id="ARBA00023242"/>
    </source>
</evidence>
<keyword evidence="9" id="KW-1185">Reference proteome</keyword>
<organism evidence="8 9">
    <name type="scientific">Saccharomyces arboricola (strain H-6 / AS 2.3317 / CBS 10644)</name>
    <name type="common">Yeast</name>
    <dbReference type="NCBI Taxonomy" id="1160507"/>
    <lineage>
        <taxon>Eukaryota</taxon>
        <taxon>Fungi</taxon>
        <taxon>Dikarya</taxon>
        <taxon>Ascomycota</taxon>
        <taxon>Saccharomycotina</taxon>
        <taxon>Saccharomycetes</taxon>
        <taxon>Saccharomycetales</taxon>
        <taxon>Saccharomycetaceae</taxon>
        <taxon>Saccharomyces</taxon>
    </lineage>
</organism>
<gene>
    <name evidence="8" type="ORF">SU7_3609</name>
</gene>
<feature type="compositionally biased region" description="Polar residues" evidence="5">
    <location>
        <begin position="319"/>
        <end position="328"/>
    </location>
</feature>
<evidence type="ECO:0000313" key="9">
    <source>
        <dbReference type="Proteomes" id="UP000006968"/>
    </source>
</evidence>
<dbReference type="Gene3D" id="1.10.20.10">
    <property type="entry name" value="Histone, subunit A"/>
    <property type="match status" value="1"/>
</dbReference>
<dbReference type="OrthoDB" id="5402929at2759"/>
<evidence type="ECO:0000256" key="2">
    <source>
        <dbReference type="ARBA" id="ARBA00023015"/>
    </source>
</evidence>
<evidence type="ECO:0000313" key="8">
    <source>
        <dbReference type="EMBL" id="EJS41301.1"/>
    </source>
</evidence>
<dbReference type="AlphaFoldDB" id="J8PXY3"/>
<keyword evidence="2" id="KW-0805">Transcription regulation</keyword>
<keyword evidence="3" id="KW-0804">Transcription</keyword>
<dbReference type="Proteomes" id="UP000006968">
    <property type="component" value="Chromosome XVI"/>
</dbReference>
<dbReference type="Pfam" id="PF07524">
    <property type="entry name" value="Bromo_TP"/>
    <property type="match status" value="1"/>
</dbReference>
<name>J8PXY3_SACAR</name>